<dbReference type="EMBL" id="AP025314">
    <property type="protein sequence ID" value="BDD09322.1"/>
    <property type="molecule type" value="Genomic_DNA"/>
</dbReference>
<reference evidence="2 3" key="1">
    <citation type="submission" date="2021-12" db="EMBL/GenBank/DDBJ databases">
        <title>Genome sequencing of bacteria with rrn-lacking chromosome and rrn-plasmid.</title>
        <authorList>
            <person name="Anda M."/>
            <person name="Iwasaki W."/>
        </authorList>
    </citation>
    <scope>NUCLEOTIDE SEQUENCE [LARGE SCALE GENOMIC DNA]</scope>
    <source>
        <strain evidence="2 3">DSM 100852</strain>
    </source>
</reference>
<keyword evidence="3" id="KW-1185">Reference proteome</keyword>
<dbReference type="KEGG" id="fax:FUAX_17540"/>
<feature type="domain" description="Cyclic nucleotide-binding" evidence="1">
    <location>
        <begin position="1"/>
        <end position="41"/>
    </location>
</feature>
<dbReference type="SUPFAM" id="SSF51206">
    <property type="entry name" value="cAMP-binding domain-like"/>
    <property type="match status" value="1"/>
</dbReference>
<dbReference type="AlphaFoldDB" id="A0AAU9CV46"/>
<sequence>MTEGDLREIIEKNGKLRIFKSHETVISEGDRVDKMYYIRKGGMILQFVNPYSFVEKTVNFFTPSFHRVATVAESLYLEKPSEYNLKTFTNTEALIISKAKVEKLFVENEDFKNFFTDMGIRSLIEKNTLRNMLLTLSAEEMFRYLMEHFPAVLNEVPSKYVADFLGVSPQWLSKLKRKV</sequence>
<dbReference type="Gene3D" id="2.60.120.10">
    <property type="entry name" value="Jelly Rolls"/>
    <property type="match status" value="1"/>
</dbReference>
<evidence type="ECO:0000259" key="1">
    <source>
        <dbReference type="PROSITE" id="PS50042"/>
    </source>
</evidence>
<dbReference type="Pfam" id="PF00027">
    <property type="entry name" value="cNMP_binding"/>
    <property type="match status" value="1"/>
</dbReference>
<protein>
    <recommendedName>
        <fullName evidence="1">Cyclic nucleotide-binding domain-containing protein</fullName>
    </recommendedName>
</protein>
<dbReference type="InterPro" id="IPR014710">
    <property type="entry name" value="RmlC-like_jellyroll"/>
</dbReference>
<dbReference type="InterPro" id="IPR000595">
    <property type="entry name" value="cNMP-bd_dom"/>
</dbReference>
<dbReference type="RefSeq" id="WP_338394532.1">
    <property type="nucleotide sequence ID" value="NZ_AP025314.1"/>
</dbReference>
<proteinExistence type="predicted"/>
<organism evidence="2 3">
    <name type="scientific">Fulvitalea axinellae</name>
    <dbReference type="NCBI Taxonomy" id="1182444"/>
    <lineage>
        <taxon>Bacteria</taxon>
        <taxon>Pseudomonadati</taxon>
        <taxon>Bacteroidota</taxon>
        <taxon>Cytophagia</taxon>
        <taxon>Cytophagales</taxon>
        <taxon>Persicobacteraceae</taxon>
        <taxon>Fulvitalea</taxon>
    </lineage>
</organism>
<dbReference type="InterPro" id="IPR018490">
    <property type="entry name" value="cNMP-bd_dom_sf"/>
</dbReference>
<gene>
    <name evidence="2" type="ORF">FUAX_17540</name>
</gene>
<evidence type="ECO:0000313" key="3">
    <source>
        <dbReference type="Proteomes" id="UP001348817"/>
    </source>
</evidence>
<evidence type="ECO:0000313" key="2">
    <source>
        <dbReference type="EMBL" id="BDD09322.1"/>
    </source>
</evidence>
<dbReference type="PROSITE" id="PS50042">
    <property type="entry name" value="CNMP_BINDING_3"/>
    <property type="match status" value="1"/>
</dbReference>
<dbReference type="Proteomes" id="UP001348817">
    <property type="component" value="Chromosome"/>
</dbReference>
<accession>A0AAU9CV46</accession>
<dbReference type="CDD" id="cd00038">
    <property type="entry name" value="CAP_ED"/>
    <property type="match status" value="1"/>
</dbReference>
<name>A0AAU9CV46_9BACT</name>